<feature type="region of interest" description="Disordered" evidence="1">
    <location>
        <begin position="52"/>
        <end position="89"/>
    </location>
</feature>
<accession>A0ABX1B8Q0</accession>
<dbReference type="Proteomes" id="UP000696294">
    <property type="component" value="Unassembled WGS sequence"/>
</dbReference>
<comment type="caution">
    <text evidence="3">The sequence shown here is derived from an EMBL/GenBank/DDBJ whole genome shotgun (WGS) entry which is preliminary data.</text>
</comment>
<keyword evidence="4" id="KW-1185">Reference proteome</keyword>
<reference evidence="3 4" key="1">
    <citation type="submission" date="2020-03" db="EMBL/GenBank/DDBJ databases">
        <title>WGS of actinomycetes isolated from Thailand.</title>
        <authorList>
            <person name="Thawai C."/>
        </authorList>
    </citation>
    <scope>NUCLEOTIDE SEQUENCE [LARGE SCALE GENOMIC DNA]</scope>
    <source>
        <strain evidence="3 4">FMUSA5-5</strain>
    </source>
</reference>
<dbReference type="Pfam" id="PF11239">
    <property type="entry name" value="DUF3040"/>
    <property type="match status" value="1"/>
</dbReference>
<sequence length="146" mass="15524">MGLSRAERRALAELERRLIREEPELDAILSGAPHDEDAILPGSPHDEDVMLSGSPHDEDVMLSGSPHDEDVMLSGSPHDEDFVPSGETEPLPVTAGGRSLLHVWCMLVMLTCAVLMIGIVLLIAGERSCTGLRSTSCQSPAGTQAG</sequence>
<keyword evidence="2" id="KW-1133">Transmembrane helix</keyword>
<proteinExistence type="predicted"/>
<feature type="transmembrane region" description="Helical" evidence="2">
    <location>
        <begin position="101"/>
        <end position="124"/>
    </location>
</feature>
<dbReference type="RefSeq" id="WP_168012537.1">
    <property type="nucleotide sequence ID" value="NZ_JAATEP010000019.1"/>
</dbReference>
<evidence type="ECO:0000313" key="4">
    <source>
        <dbReference type="Proteomes" id="UP000696294"/>
    </source>
</evidence>
<name>A0ABX1B8Q0_9ACTN</name>
<organism evidence="3 4">
    <name type="scientific">Nonomuraea composti</name>
    <dbReference type="NCBI Taxonomy" id="2720023"/>
    <lineage>
        <taxon>Bacteria</taxon>
        <taxon>Bacillati</taxon>
        <taxon>Actinomycetota</taxon>
        <taxon>Actinomycetes</taxon>
        <taxon>Streptosporangiales</taxon>
        <taxon>Streptosporangiaceae</taxon>
        <taxon>Nonomuraea</taxon>
    </lineage>
</organism>
<evidence type="ECO:0000313" key="3">
    <source>
        <dbReference type="EMBL" id="NJP92902.1"/>
    </source>
</evidence>
<dbReference type="EMBL" id="JAATEP010000019">
    <property type="protein sequence ID" value="NJP92902.1"/>
    <property type="molecule type" value="Genomic_DNA"/>
</dbReference>
<protein>
    <submittedName>
        <fullName evidence="3">DUF3040 domain-containing protein</fullName>
    </submittedName>
</protein>
<evidence type="ECO:0000256" key="1">
    <source>
        <dbReference type="SAM" id="MobiDB-lite"/>
    </source>
</evidence>
<keyword evidence="2" id="KW-0812">Transmembrane</keyword>
<keyword evidence="2" id="KW-0472">Membrane</keyword>
<gene>
    <name evidence="3" type="ORF">HCN51_26195</name>
</gene>
<dbReference type="InterPro" id="IPR021401">
    <property type="entry name" value="DUF3040"/>
</dbReference>
<evidence type="ECO:0000256" key="2">
    <source>
        <dbReference type="SAM" id="Phobius"/>
    </source>
</evidence>